<gene>
    <name evidence="2" type="ORF">NQ032_15400</name>
</gene>
<reference evidence="2" key="1">
    <citation type="submission" date="2022-07" db="EMBL/GenBank/DDBJ databases">
        <title>Bacterial species isolated from the porcine tonsil microbiota.</title>
        <authorList>
            <person name="Oliveira I.M.F."/>
        </authorList>
    </citation>
    <scope>NUCLEOTIDE SEQUENCE</scope>
    <source>
        <strain evidence="2">8QC2O2</strain>
    </source>
</reference>
<dbReference type="GO" id="GO:0051276">
    <property type="term" value="P:chromosome organization"/>
    <property type="evidence" value="ECO:0007669"/>
    <property type="project" value="InterPro"/>
</dbReference>
<dbReference type="Gene3D" id="1.10.10.1400">
    <property type="entry name" value="Terminase, small subunit, N-terminal DNA-binding domain, HTH motif"/>
    <property type="match status" value="1"/>
</dbReference>
<dbReference type="EMBL" id="JANILD010000010">
    <property type="protein sequence ID" value="MCQ9304995.1"/>
    <property type="molecule type" value="Genomic_DNA"/>
</dbReference>
<accession>A0AAW5LHV8</accession>
<name>A0AAW5LHV8_MAMSC</name>
<proteinExistence type="predicted"/>
<dbReference type="AlphaFoldDB" id="A0AAW5LHV8"/>
<evidence type="ECO:0000313" key="3">
    <source>
        <dbReference type="Proteomes" id="UP001204068"/>
    </source>
</evidence>
<dbReference type="InterPro" id="IPR038713">
    <property type="entry name" value="Terminase_Gp1_N_sf"/>
</dbReference>
<dbReference type="InterPro" id="IPR005335">
    <property type="entry name" value="Terminase_ssu"/>
</dbReference>
<feature type="coiled-coil region" evidence="1">
    <location>
        <begin position="119"/>
        <end position="146"/>
    </location>
</feature>
<evidence type="ECO:0000256" key="1">
    <source>
        <dbReference type="SAM" id="Coils"/>
    </source>
</evidence>
<dbReference type="Proteomes" id="UP001204068">
    <property type="component" value="Unassembled WGS sequence"/>
</dbReference>
<sequence>MNERKMKLTDKQEKFVLGLIEGKSQRKAYVDAGYSTENKSEKDIDVLASRISNNSKVRARFEELRQEVAERSKWTRQKAFDEYEWLKNIAKNEIDENGIKKPTADAFLQSLDGMNRMTLGNEELANQKIQKEIEMMNKKIEQMDRGDTAQEDKIKQLHDAITDVINND</sequence>
<keyword evidence="1" id="KW-0175">Coiled coil</keyword>
<evidence type="ECO:0000313" key="2">
    <source>
        <dbReference type="EMBL" id="MCQ9304995.1"/>
    </source>
</evidence>
<protein>
    <submittedName>
        <fullName evidence="2">Terminase small subunit</fullName>
    </submittedName>
</protein>
<dbReference type="RefSeq" id="WP_239771909.1">
    <property type="nucleotide sequence ID" value="NZ_JANILD010000010.1"/>
</dbReference>
<dbReference type="Pfam" id="PF03592">
    <property type="entry name" value="Terminase_2"/>
    <property type="match status" value="1"/>
</dbReference>
<organism evidence="2 3">
    <name type="scientific">Mammaliicoccus sciuri</name>
    <name type="common">Staphylococcus sciuri</name>
    <dbReference type="NCBI Taxonomy" id="1296"/>
    <lineage>
        <taxon>Bacteria</taxon>
        <taxon>Bacillati</taxon>
        <taxon>Bacillota</taxon>
        <taxon>Bacilli</taxon>
        <taxon>Bacillales</taxon>
        <taxon>Staphylococcaceae</taxon>
        <taxon>Mammaliicoccus</taxon>
    </lineage>
</organism>
<comment type="caution">
    <text evidence="2">The sequence shown here is derived from an EMBL/GenBank/DDBJ whole genome shotgun (WGS) entry which is preliminary data.</text>
</comment>